<dbReference type="RefSeq" id="WP_036619918.1">
    <property type="nucleotide sequence ID" value="NZ_JAKOBR010000004.1"/>
</dbReference>
<feature type="transmembrane region" description="Helical" evidence="1">
    <location>
        <begin position="12"/>
        <end position="31"/>
    </location>
</feature>
<reference evidence="2 3" key="1">
    <citation type="submission" date="2014-04" db="EMBL/GenBank/DDBJ databases">
        <authorList>
            <person name="Bishop-Lilly K.A."/>
            <person name="Broomall S.M."/>
            <person name="Chain P.S."/>
            <person name="Chertkov O."/>
            <person name="Coyne S.R."/>
            <person name="Daligault H.E."/>
            <person name="Davenport K.W."/>
            <person name="Erkkila T."/>
            <person name="Frey K.G."/>
            <person name="Gibbons H.S."/>
            <person name="Gu W."/>
            <person name="Jaissle J."/>
            <person name="Johnson S.L."/>
            <person name="Koroleva G.I."/>
            <person name="Ladner J.T."/>
            <person name="Lo C.-C."/>
            <person name="Minogue T.D."/>
            <person name="Munk C."/>
            <person name="Palacios G.F."/>
            <person name="Redden C.L."/>
            <person name="Rosenzweig C.N."/>
            <person name="Scholz M.B."/>
            <person name="Teshima H."/>
            <person name="Xu Y."/>
        </authorList>
    </citation>
    <scope>NUCLEOTIDE SEQUENCE [LARGE SCALE GENOMIC DNA]</scope>
    <source>
        <strain evidence="2 3">8244</strain>
    </source>
</reference>
<accession>A0A091A1U4</accession>
<dbReference type="STRING" id="44252.DJ90_858"/>
<keyword evidence="1" id="KW-0472">Membrane</keyword>
<dbReference type="HOGENOM" id="CLU_166204_1_0_9"/>
<dbReference type="GeneID" id="77011612"/>
<comment type="caution">
    <text evidence="2">The sequence shown here is derived from an EMBL/GenBank/DDBJ whole genome shotgun (WGS) entry which is preliminary data.</text>
</comment>
<dbReference type="EMBL" id="JMQA01000018">
    <property type="protein sequence ID" value="KFN10296.1"/>
    <property type="molecule type" value="Genomic_DNA"/>
</dbReference>
<keyword evidence="3" id="KW-1185">Reference proteome</keyword>
<evidence type="ECO:0000256" key="1">
    <source>
        <dbReference type="SAM" id="Phobius"/>
    </source>
</evidence>
<dbReference type="Proteomes" id="UP000029278">
    <property type="component" value="Unassembled WGS sequence"/>
</dbReference>
<sequence>MIIWKGLGILNIVIPGVLFFIVNGLVSLLGLDIIDARLPLAFVFIVSGVIIWYIGKALNADAGKVLVDMETGQRYQMGFRHSLFFIPMHYWGPIGLVIGFILIVATIFT</sequence>
<gene>
    <name evidence="2" type="ORF">DJ90_858</name>
</gene>
<evidence type="ECO:0000313" key="3">
    <source>
        <dbReference type="Proteomes" id="UP000029278"/>
    </source>
</evidence>
<dbReference type="PATRIC" id="fig|44252.3.peg.1314"/>
<name>A0A091A1U4_PAEMA</name>
<protein>
    <submittedName>
        <fullName evidence="2">Putative membrane protein</fullName>
    </submittedName>
</protein>
<dbReference type="AlphaFoldDB" id="A0A091A1U4"/>
<feature type="transmembrane region" description="Helical" evidence="1">
    <location>
        <begin position="90"/>
        <end position="108"/>
    </location>
</feature>
<dbReference type="OrthoDB" id="769710at2"/>
<evidence type="ECO:0000313" key="2">
    <source>
        <dbReference type="EMBL" id="KFN10296.1"/>
    </source>
</evidence>
<proteinExistence type="predicted"/>
<keyword evidence="1" id="KW-0812">Transmembrane</keyword>
<keyword evidence="1" id="KW-1133">Transmembrane helix</keyword>
<feature type="transmembrane region" description="Helical" evidence="1">
    <location>
        <begin position="38"/>
        <end position="55"/>
    </location>
</feature>
<organism evidence="2 3">
    <name type="scientific">Paenibacillus macerans</name>
    <name type="common">Bacillus macerans</name>
    <dbReference type="NCBI Taxonomy" id="44252"/>
    <lineage>
        <taxon>Bacteria</taxon>
        <taxon>Bacillati</taxon>
        <taxon>Bacillota</taxon>
        <taxon>Bacilli</taxon>
        <taxon>Bacillales</taxon>
        <taxon>Paenibacillaceae</taxon>
        <taxon>Paenibacillus</taxon>
    </lineage>
</organism>